<feature type="binding site" evidence="5 7">
    <location>
        <position position="198"/>
    </location>
    <ligand>
        <name>FMN</name>
        <dbReference type="ChEBI" id="CHEBI:58210"/>
    </ligand>
</feature>
<dbReference type="InterPro" id="IPR012349">
    <property type="entry name" value="Split_barrel_FMN-bd"/>
</dbReference>
<comment type="function">
    <text evidence="5">Catalyzes the oxidation of either pyridoxine 5'-phosphate (PNP) or pyridoxamine 5'-phosphate (PMP) into pyridoxal 5'-phosphate (PLP).</text>
</comment>
<proteinExistence type="inferred from homology"/>
<comment type="cofactor">
    <cofactor evidence="5 7">
        <name>FMN</name>
        <dbReference type="ChEBI" id="CHEBI:58210"/>
    </cofactor>
    <text evidence="5 7">Binds 1 FMN per subunit.</text>
</comment>
<feature type="domain" description="Pyridoxine 5'-phosphate oxidase dimerisation C-terminal" evidence="9">
    <location>
        <begin position="175"/>
        <end position="215"/>
    </location>
</feature>
<dbReference type="STRING" id="447.Lboz_0340"/>
<dbReference type="InterPro" id="IPR011576">
    <property type="entry name" value="Pyridox_Oxase_N"/>
</dbReference>
<dbReference type="PROSITE" id="PS01064">
    <property type="entry name" value="PYRIDOX_OXIDASE"/>
    <property type="match status" value="1"/>
</dbReference>
<accession>A0A0W0S2F0</accession>
<evidence type="ECO:0000313" key="11">
    <source>
        <dbReference type="Proteomes" id="UP000054695"/>
    </source>
</evidence>
<evidence type="ECO:0000259" key="9">
    <source>
        <dbReference type="Pfam" id="PF10590"/>
    </source>
</evidence>
<comment type="pathway">
    <text evidence="5">Cofactor metabolism; pyridoxal 5'-phosphate salvage; pyridoxal 5'-phosphate from pyridoxamine 5'-phosphate: step 1/1.</text>
</comment>
<evidence type="ECO:0000256" key="4">
    <source>
        <dbReference type="ARBA" id="ARBA00023002"/>
    </source>
</evidence>
<feature type="binding site" evidence="5 6">
    <location>
        <position position="134"/>
    </location>
    <ligand>
        <name>substrate</name>
    </ligand>
</feature>
<evidence type="ECO:0000256" key="5">
    <source>
        <dbReference type="HAMAP-Rule" id="MF_01629"/>
    </source>
</evidence>
<comment type="pathway">
    <text evidence="5">Cofactor metabolism; pyridoxal 5'-phosphate salvage; pyridoxal 5'-phosphate from pyridoxine 5'-phosphate: step 1/1.</text>
</comment>
<dbReference type="HAMAP" id="MF_01629">
    <property type="entry name" value="PdxH"/>
    <property type="match status" value="1"/>
</dbReference>
<evidence type="ECO:0000256" key="2">
    <source>
        <dbReference type="ARBA" id="ARBA00022630"/>
    </source>
</evidence>
<dbReference type="InterPro" id="IPR019576">
    <property type="entry name" value="Pyridoxamine_oxidase_dimer_C"/>
</dbReference>
<evidence type="ECO:0000256" key="7">
    <source>
        <dbReference type="PIRSR" id="PIRSR000190-2"/>
    </source>
</evidence>
<feature type="binding site" evidence="5 7">
    <location>
        <position position="86"/>
    </location>
    <ligand>
        <name>FMN</name>
        <dbReference type="ChEBI" id="CHEBI:58210"/>
    </ligand>
</feature>
<dbReference type="UniPathway" id="UPA01068">
    <property type="reaction ID" value="UER00304"/>
</dbReference>
<evidence type="ECO:0000313" key="10">
    <source>
        <dbReference type="EMBL" id="KTC77387.1"/>
    </source>
</evidence>
<feature type="binding site" evidence="5 6">
    <location>
        <position position="69"/>
    </location>
    <ligand>
        <name>substrate</name>
    </ligand>
</feature>
<organism evidence="10 11">
    <name type="scientific">Legionella bozemanae</name>
    <name type="common">Fluoribacter bozemanae</name>
    <dbReference type="NCBI Taxonomy" id="447"/>
    <lineage>
        <taxon>Bacteria</taxon>
        <taxon>Pseudomonadati</taxon>
        <taxon>Pseudomonadota</taxon>
        <taxon>Gammaproteobacteria</taxon>
        <taxon>Legionellales</taxon>
        <taxon>Legionellaceae</taxon>
        <taxon>Legionella</taxon>
    </lineage>
</organism>
<comment type="caution">
    <text evidence="10">The sequence shown here is derived from an EMBL/GenBank/DDBJ whole genome shotgun (WGS) entry which is preliminary data.</text>
</comment>
<keyword evidence="5" id="KW-0664">Pyridoxine biosynthesis</keyword>
<evidence type="ECO:0000256" key="6">
    <source>
        <dbReference type="PIRSR" id="PIRSR000190-1"/>
    </source>
</evidence>
<dbReference type="PANTHER" id="PTHR10851">
    <property type="entry name" value="PYRIDOXINE-5-PHOSPHATE OXIDASE"/>
    <property type="match status" value="1"/>
</dbReference>
<dbReference type="RefSeq" id="WP_058458037.1">
    <property type="nucleotide sequence ID" value="NZ_CAAAIY010000003.1"/>
</dbReference>
<feature type="binding site" evidence="5 7">
    <location>
        <begin position="143"/>
        <end position="144"/>
    </location>
    <ligand>
        <name>FMN</name>
        <dbReference type="ChEBI" id="CHEBI:58210"/>
    </ligand>
</feature>
<keyword evidence="4 5" id="KW-0560">Oxidoreductase</keyword>
<feature type="binding site" evidence="5 6">
    <location>
        <begin position="194"/>
        <end position="196"/>
    </location>
    <ligand>
        <name>substrate</name>
    </ligand>
</feature>
<comment type="catalytic activity">
    <reaction evidence="5">
        <text>pyridoxine 5'-phosphate + O2 = pyridoxal 5'-phosphate + H2O2</text>
        <dbReference type="Rhea" id="RHEA:15149"/>
        <dbReference type="ChEBI" id="CHEBI:15379"/>
        <dbReference type="ChEBI" id="CHEBI:16240"/>
        <dbReference type="ChEBI" id="CHEBI:58589"/>
        <dbReference type="ChEBI" id="CHEBI:597326"/>
        <dbReference type="EC" id="1.4.3.5"/>
    </reaction>
</comment>
<reference evidence="10 11" key="1">
    <citation type="submission" date="2015-11" db="EMBL/GenBank/DDBJ databases">
        <title>Genomic analysis of 38 Legionella species identifies large and diverse effector repertoires.</title>
        <authorList>
            <person name="Burstein D."/>
            <person name="Amaro F."/>
            <person name="Zusman T."/>
            <person name="Lifshitz Z."/>
            <person name="Cohen O."/>
            <person name="Gilbert J.A."/>
            <person name="Pupko T."/>
            <person name="Shuman H.A."/>
            <person name="Segal G."/>
        </authorList>
    </citation>
    <scope>NUCLEOTIDE SEQUENCE [LARGE SCALE GENOMIC DNA]</scope>
    <source>
        <strain evidence="10 11">WIGA</strain>
    </source>
</reference>
<dbReference type="PANTHER" id="PTHR10851:SF0">
    <property type="entry name" value="PYRIDOXINE-5'-PHOSPHATE OXIDASE"/>
    <property type="match status" value="1"/>
</dbReference>
<dbReference type="AlphaFoldDB" id="A0A0W0S2F0"/>
<dbReference type="InterPro" id="IPR019740">
    <property type="entry name" value="Pyridox_Oxase_CS"/>
</dbReference>
<dbReference type="SUPFAM" id="SSF50475">
    <property type="entry name" value="FMN-binding split barrel"/>
    <property type="match status" value="1"/>
</dbReference>
<dbReference type="Gene3D" id="2.30.110.10">
    <property type="entry name" value="Electron Transport, Fmn-binding Protein, Chain A"/>
    <property type="match status" value="1"/>
</dbReference>
<dbReference type="Pfam" id="PF10590">
    <property type="entry name" value="PNP_phzG_C"/>
    <property type="match status" value="1"/>
</dbReference>
<dbReference type="Proteomes" id="UP000054695">
    <property type="component" value="Unassembled WGS sequence"/>
</dbReference>
<feature type="binding site" evidence="5 7">
    <location>
        <begin position="64"/>
        <end position="69"/>
    </location>
    <ligand>
        <name>FMN</name>
        <dbReference type="ChEBI" id="CHEBI:58210"/>
    </ligand>
</feature>
<name>A0A0W0S2F0_LEGBO</name>
<dbReference type="EC" id="1.4.3.5" evidence="5"/>
<evidence type="ECO:0000259" key="8">
    <source>
        <dbReference type="Pfam" id="PF01243"/>
    </source>
</evidence>
<feature type="binding site" evidence="6">
    <location>
        <begin position="11"/>
        <end position="14"/>
    </location>
    <ligand>
        <name>substrate</name>
    </ligand>
</feature>
<dbReference type="GO" id="GO:0010181">
    <property type="term" value="F:FMN binding"/>
    <property type="evidence" value="ECO:0007669"/>
    <property type="project" value="UniProtKB-UniRule"/>
</dbReference>
<comment type="subunit">
    <text evidence="5">Homodimer.</text>
</comment>
<comment type="similarity">
    <text evidence="1 5">Belongs to the pyridoxamine 5'-phosphate oxidase family.</text>
</comment>
<keyword evidence="2 5" id="KW-0285">Flavoprotein</keyword>
<feature type="binding site" evidence="5 6">
    <location>
        <position position="126"/>
    </location>
    <ligand>
        <name>substrate</name>
    </ligand>
</feature>
<evidence type="ECO:0000256" key="1">
    <source>
        <dbReference type="ARBA" id="ARBA00007301"/>
    </source>
</evidence>
<feature type="binding site" evidence="5 7">
    <location>
        <position position="108"/>
    </location>
    <ligand>
        <name>FMN</name>
        <dbReference type="ChEBI" id="CHEBI:58210"/>
    </ligand>
</feature>
<dbReference type="PATRIC" id="fig|447.4.peg.368"/>
<dbReference type="GO" id="GO:0008615">
    <property type="term" value="P:pyridoxine biosynthetic process"/>
    <property type="evidence" value="ECO:0007669"/>
    <property type="project" value="UniProtKB-UniRule"/>
</dbReference>
<sequence length="215" mass="25254">MTNFRSIADIRREYGDLNLSEQSLPEDPIAQFKLWFEDVLKNEKNDPTAMVLSTVDESGHPDSRVVLLKGLDKGQFIFYTNYQSTKAKQIENNPYGALNFYWPQMARQVRIRGQIEQINKEQSDLYFSTRPIKSQFSAIVSPQSQEIGGRESLERALNDLIQKHGQEPVVRPNYWGGYMVIPEEIEFWQGRDNRLHDRIHYYLKDGQWKYHRLAP</sequence>
<comment type="caution">
    <text evidence="5">Lacks conserved residue(s) required for the propagation of feature annotation.</text>
</comment>
<dbReference type="OrthoDB" id="9780392at2"/>
<dbReference type="PIRSF" id="PIRSF000190">
    <property type="entry name" value="Pyd_amn-ph_oxd"/>
    <property type="match status" value="1"/>
</dbReference>
<dbReference type="InterPro" id="IPR000659">
    <property type="entry name" value="Pyridox_Oxase"/>
</dbReference>
<comment type="catalytic activity">
    <reaction evidence="5">
        <text>pyridoxamine 5'-phosphate + O2 + H2O = pyridoxal 5'-phosphate + H2O2 + NH4(+)</text>
        <dbReference type="Rhea" id="RHEA:15817"/>
        <dbReference type="ChEBI" id="CHEBI:15377"/>
        <dbReference type="ChEBI" id="CHEBI:15379"/>
        <dbReference type="ChEBI" id="CHEBI:16240"/>
        <dbReference type="ChEBI" id="CHEBI:28938"/>
        <dbReference type="ChEBI" id="CHEBI:58451"/>
        <dbReference type="ChEBI" id="CHEBI:597326"/>
        <dbReference type="EC" id="1.4.3.5"/>
    </reaction>
</comment>
<dbReference type="GO" id="GO:0004733">
    <property type="term" value="F:pyridoxamine phosphate oxidase activity"/>
    <property type="evidence" value="ECO:0007669"/>
    <property type="project" value="UniProtKB-UniRule"/>
</dbReference>
<protein>
    <recommendedName>
        <fullName evidence="5">Pyridoxine/pyridoxamine 5'-phosphate oxidase</fullName>
        <ecNumber evidence="5">1.4.3.5</ecNumber>
    </recommendedName>
    <alternativeName>
        <fullName evidence="5">PNP/PMP oxidase</fullName>
        <shortName evidence="5">PNPOx</shortName>
    </alternativeName>
    <alternativeName>
        <fullName evidence="5">Pyridoxal 5'-phosphate synthase</fullName>
    </alternativeName>
</protein>
<dbReference type="Pfam" id="PF01243">
    <property type="entry name" value="PNPOx_N"/>
    <property type="match status" value="1"/>
</dbReference>
<dbReference type="EMBL" id="LNXU01000002">
    <property type="protein sequence ID" value="KTC77387.1"/>
    <property type="molecule type" value="Genomic_DNA"/>
</dbReference>
<feature type="binding site" evidence="5 7">
    <location>
        <position position="188"/>
    </location>
    <ligand>
        <name>FMN</name>
        <dbReference type="ChEBI" id="CHEBI:58210"/>
    </ligand>
</feature>
<feature type="domain" description="Pyridoxamine 5'-phosphate oxidase N-terminal" evidence="8">
    <location>
        <begin position="38"/>
        <end position="159"/>
    </location>
</feature>
<gene>
    <name evidence="5 10" type="primary">pdxH</name>
    <name evidence="10" type="ORF">Lboz_0340</name>
</gene>
<dbReference type="NCBIfam" id="TIGR00558">
    <property type="entry name" value="pdxH"/>
    <property type="match status" value="1"/>
</dbReference>
<keyword evidence="3 5" id="KW-0288">FMN</keyword>
<feature type="binding site" evidence="5 7">
    <location>
        <begin position="79"/>
        <end position="80"/>
    </location>
    <ligand>
        <name>FMN</name>
        <dbReference type="ChEBI" id="CHEBI:58210"/>
    </ligand>
</feature>
<evidence type="ECO:0000256" key="3">
    <source>
        <dbReference type="ARBA" id="ARBA00022643"/>
    </source>
</evidence>
<dbReference type="NCBIfam" id="NF004231">
    <property type="entry name" value="PRK05679.1"/>
    <property type="match status" value="1"/>
</dbReference>
<keyword evidence="11" id="KW-1185">Reference proteome</keyword>
<feature type="binding site" evidence="5 6">
    <location>
        <position position="130"/>
    </location>
    <ligand>
        <name>substrate</name>
    </ligand>
</feature>